<feature type="domain" description="Calcineurin-like phosphoesterase" evidence="3">
    <location>
        <begin position="117"/>
        <end position="300"/>
    </location>
</feature>
<protein>
    <recommendedName>
        <fullName evidence="8">T9SS type A sorting domain-containing protein</fullName>
    </recommendedName>
</protein>
<feature type="domain" description="Purple acid phosphatase N-terminal" evidence="5">
    <location>
        <begin position="34"/>
        <end position="98"/>
    </location>
</feature>
<reference evidence="6 7" key="1">
    <citation type="journal article" date="2019" name="Nat. Microbiol.">
        <title>Mediterranean grassland soil C-N compound turnover is dependent on rainfall and depth, and is mediated by genomically divergent microorganisms.</title>
        <authorList>
            <person name="Diamond S."/>
            <person name="Andeer P.F."/>
            <person name="Li Z."/>
            <person name="Crits-Christoph A."/>
            <person name="Burstein D."/>
            <person name="Anantharaman K."/>
            <person name="Lane K.R."/>
            <person name="Thomas B.C."/>
            <person name="Pan C."/>
            <person name="Northen T.R."/>
            <person name="Banfield J.F."/>
        </authorList>
    </citation>
    <scope>NUCLEOTIDE SEQUENCE [LARGE SCALE GENOMIC DNA]</scope>
    <source>
        <strain evidence="6">WS_9</strain>
    </source>
</reference>
<dbReference type="GO" id="GO:0046872">
    <property type="term" value="F:metal ion binding"/>
    <property type="evidence" value="ECO:0007669"/>
    <property type="project" value="InterPro"/>
</dbReference>
<dbReference type="SUPFAM" id="SSF49363">
    <property type="entry name" value="Purple acid phosphatase, N-terminal domain"/>
    <property type="match status" value="1"/>
</dbReference>
<feature type="chain" id="PRO_5021913406" description="T9SS type A sorting domain-containing protein" evidence="2">
    <location>
        <begin position="25"/>
        <end position="579"/>
    </location>
</feature>
<dbReference type="PANTHER" id="PTHR45867">
    <property type="entry name" value="PURPLE ACID PHOSPHATASE"/>
    <property type="match status" value="1"/>
</dbReference>
<dbReference type="Proteomes" id="UP000317691">
    <property type="component" value="Unassembled WGS sequence"/>
</dbReference>
<dbReference type="AlphaFoldDB" id="A0A538TP45"/>
<evidence type="ECO:0000259" key="5">
    <source>
        <dbReference type="Pfam" id="PF16656"/>
    </source>
</evidence>
<dbReference type="InterPro" id="IPR029052">
    <property type="entry name" value="Metallo-depent_PP-like"/>
</dbReference>
<dbReference type="GO" id="GO:0003993">
    <property type="term" value="F:acid phosphatase activity"/>
    <property type="evidence" value="ECO:0007669"/>
    <property type="project" value="InterPro"/>
</dbReference>
<dbReference type="SUPFAM" id="SSF56300">
    <property type="entry name" value="Metallo-dependent phosphatases"/>
    <property type="match status" value="1"/>
</dbReference>
<dbReference type="Gene3D" id="3.60.21.10">
    <property type="match status" value="1"/>
</dbReference>
<name>A0A538TP45_UNCEI</name>
<dbReference type="InterPro" id="IPR025965">
    <property type="entry name" value="FlgD/Vpr_Ig-like"/>
</dbReference>
<dbReference type="InterPro" id="IPR004843">
    <property type="entry name" value="Calcineurin-like_PHP"/>
</dbReference>
<sequence>MKVRHIAAIVGIALSLAAARPATAVNLLRYPSVWLQTPTSITIAWQTDANTTGKVLYGLTPALGSETAHAGTATRHAVGLSGLTPSSKYYYRIITGTDTLTDGSDSFRTAPATNEPFRFVAFGDIGRATPEQIQLAARIDSLNADLGILTGDIIYEGGEAANFTPQYFDIYRKTIARIPFYSCLGNHDVVTANGQPYLDAFYFPTANSGTERYYSFDYSNAHFASIEVTLENVAPNSAMLAWLSSDLAATNKQWKIVFFHVPMYSNLGAHGDDATIAAALGPIFDKYGVDLVLQGHNHYYTRTYPIAAGAPVDQVQEPDYQNPKGTIYIVTGGGGRALYALAGSPVYEAYSLSAFHVTAVDVTANTLGVQAIARDGSVIDAMTLTKDSPTAVAIVEFFADSRPEGVHLEWRVSAESDAAGFHVYRGSTLADISTRLTTSPLSGGPEYSYTDETAEPGRRYYYALGAIDAQGHEERMGLVSGIRGGPYRFAAMRTRPNPSDGSAEIGYTLDRTSDVRVSIYDVAGRIVRAFKLQAALGPGPHTVPWDGTDRTGRPVPAGQYFARIQSEHRSVWTKILRVR</sequence>
<dbReference type="InterPro" id="IPR008963">
    <property type="entry name" value="Purple_acid_Pase-like_N"/>
</dbReference>
<dbReference type="Gene3D" id="2.60.40.380">
    <property type="entry name" value="Purple acid phosphatase-like, N-terminal"/>
    <property type="match status" value="1"/>
</dbReference>
<dbReference type="EMBL" id="VBOZ01000013">
    <property type="protein sequence ID" value="TMQ65409.1"/>
    <property type="molecule type" value="Genomic_DNA"/>
</dbReference>
<dbReference type="Pfam" id="PF00149">
    <property type="entry name" value="Metallophos"/>
    <property type="match status" value="1"/>
</dbReference>
<dbReference type="Pfam" id="PF16656">
    <property type="entry name" value="Pur_ac_phosph_N"/>
    <property type="match status" value="1"/>
</dbReference>
<dbReference type="Gene3D" id="2.60.40.10">
    <property type="entry name" value="Immunoglobulins"/>
    <property type="match status" value="1"/>
</dbReference>
<dbReference type="Gene3D" id="2.60.40.4070">
    <property type="match status" value="1"/>
</dbReference>
<dbReference type="Pfam" id="PF13860">
    <property type="entry name" value="FlgD_ig"/>
    <property type="match status" value="1"/>
</dbReference>
<evidence type="ECO:0000259" key="3">
    <source>
        <dbReference type="Pfam" id="PF00149"/>
    </source>
</evidence>
<feature type="signal peptide" evidence="2">
    <location>
        <begin position="1"/>
        <end position="24"/>
    </location>
</feature>
<evidence type="ECO:0000313" key="7">
    <source>
        <dbReference type="Proteomes" id="UP000317691"/>
    </source>
</evidence>
<evidence type="ECO:0000256" key="2">
    <source>
        <dbReference type="SAM" id="SignalP"/>
    </source>
</evidence>
<comment type="caution">
    <text evidence="6">The sequence shown here is derived from an EMBL/GenBank/DDBJ whole genome shotgun (WGS) entry which is preliminary data.</text>
</comment>
<gene>
    <name evidence="6" type="ORF">E6K79_04970</name>
</gene>
<accession>A0A538TP45</accession>
<evidence type="ECO:0000259" key="4">
    <source>
        <dbReference type="Pfam" id="PF13860"/>
    </source>
</evidence>
<dbReference type="InterPro" id="IPR015914">
    <property type="entry name" value="PAPs_N"/>
</dbReference>
<dbReference type="PANTHER" id="PTHR45867:SF3">
    <property type="entry name" value="ACID PHOSPHATASE TYPE 7"/>
    <property type="match status" value="1"/>
</dbReference>
<keyword evidence="1 2" id="KW-0732">Signal</keyword>
<evidence type="ECO:0000256" key="1">
    <source>
        <dbReference type="ARBA" id="ARBA00022729"/>
    </source>
</evidence>
<feature type="domain" description="FlgD/Vpr Ig-like" evidence="4">
    <location>
        <begin position="500"/>
        <end position="566"/>
    </location>
</feature>
<organism evidence="6 7">
    <name type="scientific">Eiseniibacteriota bacterium</name>
    <dbReference type="NCBI Taxonomy" id="2212470"/>
    <lineage>
        <taxon>Bacteria</taxon>
        <taxon>Candidatus Eiseniibacteriota</taxon>
    </lineage>
</organism>
<evidence type="ECO:0008006" key="8">
    <source>
        <dbReference type="Google" id="ProtNLM"/>
    </source>
</evidence>
<dbReference type="InterPro" id="IPR013783">
    <property type="entry name" value="Ig-like_fold"/>
</dbReference>
<proteinExistence type="predicted"/>
<evidence type="ECO:0000313" key="6">
    <source>
        <dbReference type="EMBL" id="TMQ65409.1"/>
    </source>
</evidence>